<reference evidence="2 3" key="1">
    <citation type="submission" date="2013-11" db="EMBL/GenBank/DDBJ databases">
        <title>Draft genome of the bovine lungworm Dictyocaulus viviparus.</title>
        <authorList>
            <person name="Mitreva M."/>
        </authorList>
    </citation>
    <scope>NUCLEOTIDE SEQUENCE [LARGE SCALE GENOMIC DNA]</scope>
    <source>
        <strain evidence="2 3">HannoverDv2000</strain>
    </source>
</reference>
<keyword evidence="3" id="KW-1185">Reference proteome</keyword>
<name>A0A0D8XID6_DICVI</name>
<dbReference type="EMBL" id="KN716480">
    <property type="protein sequence ID" value="KJH44348.1"/>
    <property type="molecule type" value="Genomic_DNA"/>
</dbReference>
<reference evidence="3" key="2">
    <citation type="journal article" date="2016" name="Sci. Rep.">
        <title>Dictyocaulus viviparus genome, variome and transcriptome elucidate lungworm biology and support future intervention.</title>
        <authorList>
            <person name="McNulty S.N."/>
            <person name="Strube C."/>
            <person name="Rosa B.A."/>
            <person name="Martin J.C."/>
            <person name="Tyagi R."/>
            <person name="Choi Y.J."/>
            <person name="Wang Q."/>
            <person name="Hallsworth Pepin K."/>
            <person name="Zhang X."/>
            <person name="Ozersky P."/>
            <person name="Wilson R.K."/>
            <person name="Sternberg P.W."/>
            <person name="Gasser R.B."/>
            <person name="Mitreva M."/>
        </authorList>
    </citation>
    <scope>NUCLEOTIDE SEQUENCE [LARGE SCALE GENOMIC DNA]</scope>
    <source>
        <strain evidence="3">HannoverDv2000</strain>
    </source>
</reference>
<dbReference type="PANTHER" id="PTHR31475">
    <property type="entry name" value="UPF0462 PROTEIN"/>
    <property type="match status" value="1"/>
</dbReference>
<sequence length="232" mass="26637">MSDDASSLSGFDYTIDKTWDGLPVDHDPIHVKMKWHFAKQRGKPHKRVIKVNFEAPLFDDPEAPPDPPGILPGSIIGLELCFETWFLILSHMKYCPSSCYNDIRFLNSNSLEELGKHVGEELELEITNKFVGNVWNCELEIPLAYLPGSIIAFHMILQLPDITKFNSFAIHGTGSERVYEALNPVTDGNFEEPDFHRLQFYGKINMRRLLPDGYGAKPFIDYKYGDIWKDHY</sequence>
<comment type="similarity">
    <text evidence="1">Belongs to the UPF0462 family.</text>
</comment>
<dbReference type="Proteomes" id="UP000053766">
    <property type="component" value="Unassembled WGS sequence"/>
</dbReference>
<dbReference type="AlphaFoldDB" id="A0A0D8XID6"/>
<organism evidence="2 3">
    <name type="scientific">Dictyocaulus viviparus</name>
    <name type="common">Bovine lungworm</name>
    <dbReference type="NCBI Taxonomy" id="29172"/>
    <lineage>
        <taxon>Eukaryota</taxon>
        <taxon>Metazoa</taxon>
        <taxon>Ecdysozoa</taxon>
        <taxon>Nematoda</taxon>
        <taxon>Chromadorea</taxon>
        <taxon>Rhabditida</taxon>
        <taxon>Rhabditina</taxon>
        <taxon>Rhabditomorpha</taxon>
        <taxon>Strongyloidea</taxon>
        <taxon>Metastrongylidae</taxon>
        <taxon>Dictyocaulus</taxon>
    </lineage>
</organism>
<protein>
    <submittedName>
        <fullName evidence="2">Uncharacterized protein</fullName>
    </submittedName>
</protein>
<accession>A0A0D8XID6</accession>
<evidence type="ECO:0000313" key="3">
    <source>
        <dbReference type="Proteomes" id="UP000053766"/>
    </source>
</evidence>
<evidence type="ECO:0000313" key="2">
    <source>
        <dbReference type="EMBL" id="KJH44348.1"/>
    </source>
</evidence>
<dbReference type="PANTHER" id="PTHR31475:SF5">
    <property type="entry name" value="UPF0462 PROTEIN C4ORF33 HOMOLOG"/>
    <property type="match status" value="1"/>
</dbReference>
<dbReference type="OrthoDB" id="10056816at2759"/>
<evidence type="ECO:0000256" key="1">
    <source>
        <dbReference type="ARBA" id="ARBA00038085"/>
    </source>
</evidence>
<gene>
    <name evidence="2" type="ORF">DICVIV_09617</name>
</gene>
<proteinExistence type="inferred from homology"/>